<evidence type="ECO:0000256" key="21">
    <source>
        <dbReference type="SAM" id="SignalP"/>
    </source>
</evidence>
<comment type="catalytic activity">
    <reaction evidence="14">
        <text>pyranose + acceptor = pyranos-2,3-diulose + reduced acceptor.</text>
        <dbReference type="EC" id="1.1.99.29"/>
    </reaction>
</comment>
<comment type="catalytic activity">
    <reaction evidence="15">
        <text>pyranose + acceptor = pyranos-3-ulose + reduced acceptor.</text>
        <dbReference type="EC" id="1.1.99.29"/>
    </reaction>
</comment>
<dbReference type="PIRSF" id="PIRSF000137">
    <property type="entry name" value="Alcohol_oxidase"/>
    <property type="match status" value="1"/>
</dbReference>
<evidence type="ECO:0000259" key="23">
    <source>
        <dbReference type="PROSITE" id="PS00624"/>
    </source>
</evidence>
<keyword evidence="10" id="KW-0560">Oxidoreductase</keyword>
<dbReference type="InterPro" id="IPR000172">
    <property type="entry name" value="GMC_OxRdtase_N"/>
</dbReference>
<organism evidence="24 25">
    <name type="scientific">Crepidotus variabilis</name>
    <dbReference type="NCBI Taxonomy" id="179855"/>
    <lineage>
        <taxon>Eukaryota</taxon>
        <taxon>Fungi</taxon>
        <taxon>Dikarya</taxon>
        <taxon>Basidiomycota</taxon>
        <taxon>Agaricomycotina</taxon>
        <taxon>Agaricomycetes</taxon>
        <taxon>Agaricomycetidae</taxon>
        <taxon>Agaricales</taxon>
        <taxon>Agaricineae</taxon>
        <taxon>Crepidotaceae</taxon>
        <taxon>Crepidotus</taxon>
    </lineage>
</organism>
<comment type="catalytic activity">
    <reaction evidence="13">
        <text>pyranose + acceptor = pyranos-2-ulose + reduced acceptor.</text>
        <dbReference type="EC" id="1.1.99.29"/>
    </reaction>
</comment>
<feature type="signal peptide" evidence="21">
    <location>
        <begin position="1"/>
        <end position="18"/>
    </location>
</feature>
<keyword evidence="7 20" id="KW-0285">Flavoprotein</keyword>
<evidence type="ECO:0000313" key="25">
    <source>
        <dbReference type="Proteomes" id="UP000807306"/>
    </source>
</evidence>
<evidence type="ECO:0000256" key="20">
    <source>
        <dbReference type="RuleBase" id="RU003968"/>
    </source>
</evidence>
<evidence type="ECO:0000256" key="8">
    <source>
        <dbReference type="ARBA" id="ARBA00022729"/>
    </source>
</evidence>
<comment type="catalytic activity">
    <reaction evidence="16">
        <text>a pyranoside + acceptor = a pyranosid-3-ulose + reduced acceptor.</text>
        <dbReference type="EC" id="1.1.99.29"/>
    </reaction>
</comment>
<dbReference type="OrthoDB" id="269227at2759"/>
<feature type="active site" description="Proton acceptor" evidence="18">
    <location>
        <position position="569"/>
    </location>
</feature>
<evidence type="ECO:0000256" key="5">
    <source>
        <dbReference type="ARBA" id="ARBA00013177"/>
    </source>
</evidence>
<dbReference type="PANTHER" id="PTHR11552:SF201">
    <property type="entry name" value="GLUCOSE-METHANOL-CHOLINE OXIDOREDUCTASE N-TERMINAL DOMAIN-CONTAINING PROTEIN"/>
    <property type="match status" value="1"/>
</dbReference>
<dbReference type="InterPro" id="IPR012132">
    <property type="entry name" value="GMC_OxRdtase"/>
</dbReference>
<dbReference type="SUPFAM" id="SSF51905">
    <property type="entry name" value="FAD/NAD(P)-binding domain"/>
    <property type="match status" value="1"/>
</dbReference>
<dbReference type="PROSITE" id="PS00624">
    <property type="entry name" value="GMC_OXRED_2"/>
    <property type="match status" value="1"/>
</dbReference>
<protein>
    <recommendedName>
        <fullName evidence="5">pyranose dehydrogenase (acceptor)</fullName>
        <ecNumber evidence="5">1.1.99.29</ecNumber>
    </recommendedName>
</protein>
<feature type="chain" id="PRO_5040204648" description="pyranose dehydrogenase (acceptor)" evidence="21">
    <location>
        <begin position="19"/>
        <end position="588"/>
    </location>
</feature>
<dbReference type="PANTHER" id="PTHR11552">
    <property type="entry name" value="GLUCOSE-METHANOL-CHOLINE GMC OXIDOREDUCTASE"/>
    <property type="match status" value="1"/>
</dbReference>
<dbReference type="AlphaFoldDB" id="A0A9P6EFG4"/>
<keyword evidence="8 21" id="KW-0732">Signal</keyword>
<evidence type="ECO:0000256" key="11">
    <source>
        <dbReference type="ARBA" id="ARBA00023180"/>
    </source>
</evidence>
<keyword evidence="11" id="KW-0325">Glycoprotein</keyword>
<feature type="domain" description="Glucose-methanol-choline oxidoreductase N-terminal" evidence="22">
    <location>
        <begin position="104"/>
        <end position="127"/>
    </location>
</feature>
<dbReference type="SUPFAM" id="SSF54373">
    <property type="entry name" value="FAD-linked reductases, C-terminal domain"/>
    <property type="match status" value="1"/>
</dbReference>
<evidence type="ECO:0000256" key="10">
    <source>
        <dbReference type="ARBA" id="ARBA00023002"/>
    </source>
</evidence>
<reference evidence="24" key="1">
    <citation type="submission" date="2020-11" db="EMBL/GenBank/DDBJ databases">
        <authorList>
            <consortium name="DOE Joint Genome Institute"/>
            <person name="Ahrendt S."/>
            <person name="Riley R."/>
            <person name="Andreopoulos W."/>
            <person name="Labutti K."/>
            <person name="Pangilinan J."/>
            <person name="Ruiz-Duenas F.J."/>
            <person name="Barrasa J.M."/>
            <person name="Sanchez-Garcia M."/>
            <person name="Camarero S."/>
            <person name="Miyauchi S."/>
            <person name="Serrano A."/>
            <person name="Linde D."/>
            <person name="Babiker R."/>
            <person name="Drula E."/>
            <person name="Ayuso-Fernandez I."/>
            <person name="Pacheco R."/>
            <person name="Padilla G."/>
            <person name="Ferreira P."/>
            <person name="Barriuso J."/>
            <person name="Kellner H."/>
            <person name="Castanera R."/>
            <person name="Alfaro M."/>
            <person name="Ramirez L."/>
            <person name="Pisabarro A.G."/>
            <person name="Kuo A."/>
            <person name="Tritt A."/>
            <person name="Lipzen A."/>
            <person name="He G."/>
            <person name="Yan M."/>
            <person name="Ng V."/>
            <person name="Cullen D."/>
            <person name="Martin F."/>
            <person name="Rosso M.-N."/>
            <person name="Henrissat B."/>
            <person name="Hibbett D."/>
            <person name="Martinez A.T."/>
            <person name="Grigoriev I.V."/>
        </authorList>
    </citation>
    <scope>NUCLEOTIDE SEQUENCE</scope>
    <source>
        <strain evidence="24">CBS 506.95</strain>
    </source>
</reference>
<dbReference type="GO" id="GO:0050660">
    <property type="term" value="F:flavin adenine dinucleotide binding"/>
    <property type="evidence" value="ECO:0007669"/>
    <property type="project" value="InterPro"/>
</dbReference>
<evidence type="ECO:0000259" key="22">
    <source>
        <dbReference type="PROSITE" id="PS00623"/>
    </source>
</evidence>
<evidence type="ECO:0000256" key="16">
    <source>
        <dbReference type="ARBA" id="ARBA00034050"/>
    </source>
</evidence>
<dbReference type="EMBL" id="MU157856">
    <property type="protein sequence ID" value="KAF9527980.1"/>
    <property type="molecule type" value="Genomic_DNA"/>
</dbReference>
<dbReference type="InterPro" id="IPR027424">
    <property type="entry name" value="Glucose_Oxidase_domain_2"/>
</dbReference>
<evidence type="ECO:0000256" key="12">
    <source>
        <dbReference type="ARBA" id="ARBA00024699"/>
    </source>
</evidence>
<comment type="subcellular location">
    <subcellularLocation>
        <location evidence="2">Secreted</location>
    </subcellularLocation>
</comment>
<dbReference type="Gene3D" id="4.10.450.10">
    <property type="entry name" value="Glucose Oxidase, domain 2"/>
    <property type="match status" value="1"/>
</dbReference>
<dbReference type="InterPro" id="IPR036188">
    <property type="entry name" value="FAD/NAD-bd_sf"/>
</dbReference>
<dbReference type="Gene3D" id="3.50.50.60">
    <property type="entry name" value="FAD/NAD(P)-binding domain"/>
    <property type="match status" value="1"/>
</dbReference>
<evidence type="ECO:0000256" key="18">
    <source>
        <dbReference type="PIRSR" id="PIRSR000137-1"/>
    </source>
</evidence>
<dbReference type="Proteomes" id="UP000807306">
    <property type="component" value="Unassembled WGS sequence"/>
</dbReference>
<comment type="similarity">
    <text evidence="3 20">Belongs to the GMC oxidoreductase family.</text>
</comment>
<comment type="function">
    <text evidence="12">Catalyzes the single-oxidation or sequential double oxidation reaction of carbohydrates primarily at carbon-2 and/or carbon-3 with the concomitant reduction of the flavin. The enzyme exhibits a broad sugar substrate specificity, oxidizing different aldopyranoses to the corresponding C-1, C-2, C-3 or C-1,2, C-2,3 and C-3,4 (di)dehydro sugars with substrate-specific regioselectivity. Accepts only a narrow range of electron acceptors such as substituted benzoquinones and complexed metal ions and reacts extremely slowly with O(2) as acceptor. May play a role in the natural recycling of plant matter by oxidizing all major monosaccharides in lignocellulose and by reducing quinone compounds or reactive radical species generated during lignin depolymerization.</text>
</comment>
<keyword evidence="9 19" id="KW-0274">FAD</keyword>
<evidence type="ECO:0000256" key="1">
    <source>
        <dbReference type="ARBA" id="ARBA00001974"/>
    </source>
</evidence>
<comment type="caution">
    <text evidence="24">The sequence shown here is derived from an EMBL/GenBank/DDBJ whole genome shotgun (WGS) entry which is preliminary data.</text>
</comment>
<sequence>MKLFSLVTFALLAQGIVGDPTANTARFDYIIVGGGTCGLVLANRLSEDSGVTVAVIEAGDSVFNNANVKNTTTYGLSLGTSIDWQYSSAPQVYGNNRTLGYNQGKALGGTSVINGMTFVRPESAQIDLWEQLGNKGWNWSSLFENSKVAEHFVPPPSSQTALGAAYNPSYHGKEGHVGVGWTSAFIDTNAYQTFNTTWRNLAVPYNQDPNGGKLRGFSVWPYTQKDDIRQDSARSYYWPIAAARSNLQVFVNTTATRILWQKDATTGLEVADSVESVGANGTKLTISASREVIISAGSIRSPLLLEQSGVGNAQILKKFSIPSVIDLPSVGENLQDQPNNGVLAISNHTWVGSPPYVTFLTAQDLFGTNASTVEAQVRKNIPSYAALIAQKSNGAFQASVQERLLTTQADLIFKDAISLVEIYHSPFSGIVNFPFWNLLPFARGSIHVNSQDPTAHPLINPNYFEFDFDLQVQVMAARTGRKALNTSPLSSVVKSEISPGTYTVSKDASDQVWGDWVKRTYTSNLHPVGTCAMLPRDIGGVVDAELKVYGTKNVRVVDASVLPFQVCGHLTSTLYGVAEKAAKIIKQT</sequence>
<keyword evidence="25" id="KW-1185">Reference proteome</keyword>
<evidence type="ECO:0000256" key="19">
    <source>
        <dbReference type="PIRSR" id="PIRSR000137-2"/>
    </source>
</evidence>
<comment type="cofactor">
    <cofactor evidence="1 19">
        <name>FAD</name>
        <dbReference type="ChEBI" id="CHEBI:57692"/>
    </cofactor>
</comment>
<feature type="active site" description="Proton donor" evidence="18">
    <location>
        <position position="526"/>
    </location>
</feature>
<dbReference type="GO" id="GO:0005576">
    <property type="term" value="C:extracellular region"/>
    <property type="evidence" value="ECO:0007669"/>
    <property type="project" value="UniProtKB-SubCell"/>
</dbReference>
<dbReference type="Gene3D" id="3.30.560.10">
    <property type="entry name" value="Glucose Oxidase, domain 3"/>
    <property type="match status" value="1"/>
</dbReference>
<evidence type="ECO:0000256" key="17">
    <source>
        <dbReference type="ARBA" id="ARBA00034059"/>
    </source>
</evidence>
<feature type="domain" description="Glucose-methanol-choline oxidoreductase N-terminal" evidence="23">
    <location>
        <begin position="297"/>
        <end position="311"/>
    </location>
</feature>
<dbReference type="GO" id="GO:0033718">
    <property type="term" value="F:pyranose dehydrogenase (acceptor) activity"/>
    <property type="evidence" value="ECO:0007669"/>
    <property type="project" value="UniProtKB-EC"/>
</dbReference>
<evidence type="ECO:0000256" key="7">
    <source>
        <dbReference type="ARBA" id="ARBA00022630"/>
    </source>
</evidence>
<comment type="subunit">
    <text evidence="4">Monomer.</text>
</comment>
<evidence type="ECO:0000256" key="13">
    <source>
        <dbReference type="ARBA" id="ARBA00033986"/>
    </source>
</evidence>
<feature type="binding site" evidence="19">
    <location>
        <position position="110"/>
    </location>
    <ligand>
        <name>FAD</name>
        <dbReference type="ChEBI" id="CHEBI:57692"/>
    </ligand>
</feature>
<keyword evidence="6" id="KW-0964">Secreted</keyword>
<evidence type="ECO:0000256" key="14">
    <source>
        <dbReference type="ARBA" id="ARBA00034010"/>
    </source>
</evidence>
<gene>
    <name evidence="24" type="ORF">CPB83DRAFT_792222</name>
</gene>
<comment type="catalytic activity">
    <reaction evidence="17">
        <text>a pyranoside + acceptor = a pyranosid-3,4-diulose + reduced acceptor.</text>
        <dbReference type="EC" id="1.1.99.29"/>
    </reaction>
</comment>
<name>A0A9P6EFG4_9AGAR</name>
<evidence type="ECO:0000256" key="9">
    <source>
        <dbReference type="ARBA" id="ARBA00022827"/>
    </source>
</evidence>
<evidence type="ECO:0000256" key="6">
    <source>
        <dbReference type="ARBA" id="ARBA00022525"/>
    </source>
</evidence>
<accession>A0A9P6EFG4</accession>
<proteinExistence type="inferred from homology"/>
<dbReference type="Pfam" id="PF05199">
    <property type="entry name" value="GMC_oxred_C"/>
    <property type="match status" value="1"/>
</dbReference>
<dbReference type="InterPro" id="IPR007867">
    <property type="entry name" value="GMC_OxRtase_C"/>
</dbReference>
<evidence type="ECO:0000313" key="24">
    <source>
        <dbReference type="EMBL" id="KAF9527980.1"/>
    </source>
</evidence>
<evidence type="ECO:0000256" key="3">
    <source>
        <dbReference type="ARBA" id="ARBA00010790"/>
    </source>
</evidence>
<dbReference type="PROSITE" id="PS00623">
    <property type="entry name" value="GMC_OXRED_1"/>
    <property type="match status" value="1"/>
</dbReference>
<evidence type="ECO:0000256" key="15">
    <source>
        <dbReference type="ARBA" id="ARBA00034029"/>
    </source>
</evidence>
<dbReference type="EC" id="1.1.99.29" evidence="5"/>
<evidence type="ECO:0000256" key="2">
    <source>
        <dbReference type="ARBA" id="ARBA00004613"/>
    </source>
</evidence>
<dbReference type="Pfam" id="PF00732">
    <property type="entry name" value="GMC_oxred_N"/>
    <property type="match status" value="1"/>
</dbReference>
<evidence type="ECO:0000256" key="4">
    <source>
        <dbReference type="ARBA" id="ARBA00011245"/>
    </source>
</evidence>